<name>A0ABZ1FE12_9ACTN</name>
<proteinExistence type="predicted"/>
<dbReference type="EMBL" id="CP109106">
    <property type="protein sequence ID" value="WSB68200.1"/>
    <property type="molecule type" value="Genomic_DNA"/>
</dbReference>
<accession>A0ABZ1FE12</accession>
<organism evidence="1 2">
    <name type="scientific">Streptomyces decoyicus</name>
    <dbReference type="NCBI Taxonomy" id="249567"/>
    <lineage>
        <taxon>Bacteria</taxon>
        <taxon>Bacillati</taxon>
        <taxon>Actinomycetota</taxon>
        <taxon>Actinomycetes</taxon>
        <taxon>Kitasatosporales</taxon>
        <taxon>Streptomycetaceae</taxon>
        <taxon>Streptomyces</taxon>
    </lineage>
</organism>
<gene>
    <name evidence="1" type="ORF">OG863_09650</name>
</gene>
<reference evidence="1 2" key="1">
    <citation type="submission" date="2022-10" db="EMBL/GenBank/DDBJ databases">
        <title>The complete genomes of actinobacterial strains from the NBC collection.</title>
        <authorList>
            <person name="Joergensen T.S."/>
            <person name="Alvarez Arevalo M."/>
            <person name="Sterndorff E.B."/>
            <person name="Faurdal D."/>
            <person name="Vuksanovic O."/>
            <person name="Mourched A.-S."/>
            <person name="Charusanti P."/>
            <person name="Shaw S."/>
            <person name="Blin K."/>
            <person name="Weber T."/>
        </authorList>
    </citation>
    <scope>NUCLEOTIDE SEQUENCE [LARGE SCALE GENOMIC DNA]</scope>
    <source>
        <strain evidence="1 2">NBC 01774</strain>
    </source>
</reference>
<protein>
    <submittedName>
        <fullName evidence="1">Uncharacterized protein</fullName>
    </submittedName>
</protein>
<evidence type="ECO:0000313" key="1">
    <source>
        <dbReference type="EMBL" id="WSB68200.1"/>
    </source>
</evidence>
<dbReference type="Proteomes" id="UP001344251">
    <property type="component" value="Chromosome"/>
</dbReference>
<keyword evidence="2" id="KW-1185">Reference proteome</keyword>
<evidence type="ECO:0000313" key="2">
    <source>
        <dbReference type="Proteomes" id="UP001344251"/>
    </source>
</evidence>
<sequence length="68" mass="7850">MIPARTVRRLAGVVVGYLREVSGEAEFERLCKEYENTETDGARLSLRARRELWRAYSAGRARETNRCC</sequence>
<dbReference type="RefSeq" id="WP_326617643.1">
    <property type="nucleotide sequence ID" value="NZ_CP109106.1"/>
</dbReference>